<dbReference type="InterPro" id="IPR056632">
    <property type="entry name" value="DUF7730"/>
</dbReference>
<accession>A0AAW0C8K6</accession>
<feature type="domain" description="DUF7730" evidence="3">
    <location>
        <begin position="120"/>
        <end position="220"/>
    </location>
</feature>
<keyword evidence="2" id="KW-0812">Transmembrane</keyword>
<sequence length="346" mass="38863">MLDSAQPSVVVIYTGCPKPQLIRSLKSVCPDRAMASKALKTFARNLGIALGSVGFMVVCPCFFCLILCRGGGGKCGTNRRRSASNADGFIRSKSPSPRFSSLPPHVDLRRAKRPLATQPEACSFFKLPFEIREMIYEELFSKRLIFLRHKLTDSPEGRCAVIKSWSCLPDDPLAHMPIGALLEFPVSRVSTGLLLSCRQTYFEGLPILHRTNTFHIWASQLDEVVRCGLGVYCLPDIRSAYIDLDVDVWPGADTSVCWMTVFAILRKMGLQQVAFDMDRRTELGAYLDTDWGRRSLALGNLKRLEFWFRVGSHLLDTEGRNARDKYLDELREVITAPTDGKHAKKK</sequence>
<evidence type="ECO:0000313" key="4">
    <source>
        <dbReference type="EMBL" id="KAK7036026.1"/>
    </source>
</evidence>
<organism evidence="4 5">
    <name type="scientific">Favolaschia claudopus</name>
    <dbReference type="NCBI Taxonomy" id="2862362"/>
    <lineage>
        <taxon>Eukaryota</taxon>
        <taxon>Fungi</taxon>
        <taxon>Dikarya</taxon>
        <taxon>Basidiomycota</taxon>
        <taxon>Agaricomycotina</taxon>
        <taxon>Agaricomycetes</taxon>
        <taxon>Agaricomycetidae</taxon>
        <taxon>Agaricales</taxon>
        <taxon>Marasmiineae</taxon>
        <taxon>Mycenaceae</taxon>
        <taxon>Favolaschia</taxon>
    </lineage>
</organism>
<reference evidence="4 5" key="1">
    <citation type="journal article" date="2024" name="J Genomics">
        <title>Draft genome sequencing and assembly of Favolaschia claudopus CIRM-BRFM 2984 isolated from oak limbs.</title>
        <authorList>
            <person name="Navarro D."/>
            <person name="Drula E."/>
            <person name="Chaduli D."/>
            <person name="Cazenave R."/>
            <person name="Ahrendt S."/>
            <person name="Wang J."/>
            <person name="Lipzen A."/>
            <person name="Daum C."/>
            <person name="Barry K."/>
            <person name="Grigoriev I.V."/>
            <person name="Favel A."/>
            <person name="Rosso M.N."/>
            <person name="Martin F."/>
        </authorList>
    </citation>
    <scope>NUCLEOTIDE SEQUENCE [LARGE SCALE GENOMIC DNA]</scope>
    <source>
        <strain evidence="4 5">CIRM-BRFM 2984</strain>
    </source>
</reference>
<evidence type="ECO:0000313" key="5">
    <source>
        <dbReference type="Proteomes" id="UP001362999"/>
    </source>
</evidence>
<dbReference type="PANTHER" id="PTHR38790">
    <property type="entry name" value="2EXR DOMAIN-CONTAINING PROTEIN-RELATED"/>
    <property type="match status" value="1"/>
</dbReference>
<feature type="transmembrane region" description="Helical" evidence="2">
    <location>
        <begin position="46"/>
        <end position="68"/>
    </location>
</feature>
<feature type="region of interest" description="Disordered" evidence="1">
    <location>
        <begin position="78"/>
        <end position="104"/>
    </location>
</feature>
<evidence type="ECO:0000259" key="3">
    <source>
        <dbReference type="Pfam" id="PF24864"/>
    </source>
</evidence>
<comment type="caution">
    <text evidence="4">The sequence shown here is derived from an EMBL/GenBank/DDBJ whole genome shotgun (WGS) entry which is preliminary data.</text>
</comment>
<dbReference type="Proteomes" id="UP001362999">
    <property type="component" value="Unassembled WGS sequence"/>
</dbReference>
<proteinExistence type="predicted"/>
<dbReference type="Pfam" id="PF24864">
    <property type="entry name" value="DUF7730"/>
    <property type="match status" value="1"/>
</dbReference>
<gene>
    <name evidence="4" type="ORF">R3P38DRAFT_613715</name>
</gene>
<name>A0AAW0C8K6_9AGAR</name>
<evidence type="ECO:0000256" key="1">
    <source>
        <dbReference type="SAM" id="MobiDB-lite"/>
    </source>
</evidence>
<evidence type="ECO:0000256" key="2">
    <source>
        <dbReference type="SAM" id="Phobius"/>
    </source>
</evidence>
<dbReference type="PANTHER" id="PTHR38790:SF4">
    <property type="entry name" value="2EXR DOMAIN-CONTAINING PROTEIN"/>
    <property type="match status" value="1"/>
</dbReference>
<protein>
    <recommendedName>
        <fullName evidence="3">DUF7730 domain-containing protein</fullName>
    </recommendedName>
</protein>
<dbReference type="AlphaFoldDB" id="A0AAW0C8K6"/>
<keyword evidence="2" id="KW-0472">Membrane</keyword>
<keyword evidence="5" id="KW-1185">Reference proteome</keyword>
<keyword evidence="2" id="KW-1133">Transmembrane helix</keyword>
<dbReference type="EMBL" id="JAWWNJ010000019">
    <property type="protein sequence ID" value="KAK7036026.1"/>
    <property type="molecule type" value="Genomic_DNA"/>
</dbReference>